<reference evidence="2" key="3">
    <citation type="submission" date="2012-07" db="EMBL/GenBank/DDBJ databases">
        <authorList>
            <person name="Akiyama T."/>
            <person name="Takeshita N."/>
            <person name="Ohmagari N."/>
            <person name="Kirikae T."/>
        </authorList>
    </citation>
    <scope>NUCLEOTIDE SEQUENCE</scope>
    <source>
        <strain evidence="2">ATCC BAA-847</strain>
    </source>
</reference>
<evidence type="ECO:0000256" key="1">
    <source>
        <dbReference type="SAM" id="Phobius"/>
    </source>
</evidence>
<dbReference type="KEGG" id="hcb:HCBAA847_1580"/>
<dbReference type="EMBL" id="DS990395">
    <property type="protein sequence ID" value="EFR47651.1"/>
    <property type="molecule type" value="Genomic_DNA"/>
</dbReference>
<reference evidence="2 5" key="2">
    <citation type="journal article" date="2012" name="J. Bacteriol.">
        <title>Complete Genome Sequence of Helicobacter cinaedi Type Strain ATCC BAA-847.</title>
        <authorList>
            <person name="Miyoshi-Akiyama T."/>
            <person name="Takeshita N."/>
            <person name="Ohmagari N."/>
            <person name="Kirikae T."/>
        </authorList>
    </citation>
    <scope>NUCLEOTIDE SEQUENCE [LARGE SCALE GENOMIC DNA]</scope>
    <source>
        <strain evidence="2 5">ATCC BAA-847</strain>
    </source>
</reference>
<protein>
    <submittedName>
        <fullName evidence="2">Uncharacterized protein</fullName>
    </submittedName>
</protein>
<keyword evidence="1" id="KW-0472">Membrane</keyword>
<reference evidence="4" key="4">
    <citation type="journal article" date="2014" name="Genome Announc.">
        <title>Draft genome sequences of six enterohepatic helicobacter species isolated from humans and one from rhesus macaques.</title>
        <authorList>
            <person name="Shen Z."/>
            <person name="Sheh A."/>
            <person name="Young S.K."/>
            <person name="Abouelliel A."/>
            <person name="Ward D.V."/>
            <person name="Earl A.M."/>
            <person name="Fox J.G."/>
        </authorList>
    </citation>
    <scope>NUCLEOTIDE SEQUENCE [LARGE SCALE GENOMIC DNA]</scope>
    <source>
        <strain evidence="4">CCUG 18818</strain>
    </source>
</reference>
<organism evidence="2 5">
    <name type="scientific">Helicobacter cinaedi CCUG 18818 = ATCC BAA-847</name>
    <dbReference type="NCBI Taxonomy" id="537971"/>
    <lineage>
        <taxon>Bacteria</taxon>
        <taxon>Pseudomonadati</taxon>
        <taxon>Campylobacterota</taxon>
        <taxon>Epsilonproteobacteria</taxon>
        <taxon>Campylobacterales</taxon>
        <taxon>Helicobacteraceae</taxon>
        <taxon>Helicobacter</taxon>
    </lineage>
</organism>
<proteinExistence type="predicted"/>
<sequence>MQTKFNGNYIKRISFYVGIIAFIAYLVISLVMWIMDINKEVDNIVNNAKAELAPFIEWYEKDSARELESIQNLTQESLNALNINATIHQNLQDIQKAIDNTEILSNFILPYDDENGALQTIVDVGRMIKTKLFIIADLLSKERDFNPNQTYFILHDKERTQDYQNFLDFLESRISNDFSNPKKIRKGFARQIGNLLCWNGYIL</sequence>
<accession>A0AAI8MN76</accession>
<dbReference type="Proteomes" id="UP000006036">
    <property type="component" value="Chromosome 1"/>
</dbReference>
<reference evidence="3" key="1">
    <citation type="submission" date="2008-08" db="EMBL/GenBank/DDBJ databases">
        <title>Annotation of Helicobacter cinaedi strain CCUG 18818.</title>
        <authorList>
            <consortium name="The Broad Institute Genome Sequencing Platform"/>
            <person name="Fox J.G."/>
            <person name="Shen Z."/>
            <person name="Charoenlap N."/>
            <person name="Schauer D.B."/>
            <person name="Ward D."/>
            <person name="Mehta T."/>
            <person name="Young S."/>
            <person name="Jaffe D."/>
            <person name="Gnerre S."/>
            <person name="Berlin A."/>
            <person name="Heiman D."/>
            <person name="Hepburn T."/>
            <person name="Shea T."/>
            <person name="Sykes S."/>
            <person name="Alvarado L."/>
            <person name="Kodira C."/>
            <person name="Borodovsky M."/>
            <person name="Lander E."/>
            <person name="Galagan J."/>
            <person name="Nusbaum C."/>
            <person name="Birren B."/>
        </authorList>
    </citation>
    <scope>NUCLEOTIDE SEQUENCE</scope>
    <source>
        <strain evidence="3">CCUG 18818</strain>
    </source>
</reference>
<gene>
    <name evidence="2" type="ORF">HCBAA847_1580</name>
    <name evidence="3" type="ORF">HCCG_02200</name>
</gene>
<feature type="transmembrane region" description="Helical" evidence="1">
    <location>
        <begin position="12"/>
        <end position="35"/>
    </location>
</feature>
<dbReference type="AlphaFoldDB" id="A0AAI8MN76"/>
<name>A0AAI8MN76_9HELI</name>
<evidence type="ECO:0000313" key="5">
    <source>
        <dbReference type="Proteomes" id="UP000006036"/>
    </source>
</evidence>
<keyword evidence="1" id="KW-0812">Transmembrane</keyword>
<keyword evidence="4" id="KW-1185">Reference proteome</keyword>
<dbReference type="EMBL" id="AP012492">
    <property type="protein sequence ID" value="BAM32810.1"/>
    <property type="molecule type" value="Genomic_DNA"/>
</dbReference>
<evidence type="ECO:0000313" key="4">
    <source>
        <dbReference type="Proteomes" id="UP000005755"/>
    </source>
</evidence>
<dbReference type="Proteomes" id="UP000005755">
    <property type="component" value="Unassembled WGS sequence"/>
</dbReference>
<dbReference type="RefSeq" id="WP_002957551.1">
    <property type="nucleotide sequence ID" value="NC_020555.1"/>
</dbReference>
<keyword evidence="1" id="KW-1133">Transmembrane helix</keyword>
<evidence type="ECO:0000313" key="2">
    <source>
        <dbReference type="EMBL" id="BAM32810.1"/>
    </source>
</evidence>
<evidence type="ECO:0000313" key="3">
    <source>
        <dbReference type="EMBL" id="EFR47651.1"/>
    </source>
</evidence>